<dbReference type="EMBL" id="UHJL01000001">
    <property type="protein sequence ID" value="SUQ19823.1"/>
    <property type="molecule type" value="Genomic_DNA"/>
</dbReference>
<dbReference type="Proteomes" id="UP000255423">
    <property type="component" value="Unassembled WGS sequence"/>
</dbReference>
<keyword evidence="4" id="KW-0808">Transferase</keyword>
<evidence type="ECO:0000256" key="6">
    <source>
        <dbReference type="ARBA" id="ARBA00047942"/>
    </source>
</evidence>
<evidence type="ECO:0000256" key="2">
    <source>
        <dbReference type="ARBA" id="ARBA00011900"/>
    </source>
</evidence>
<dbReference type="AlphaFoldDB" id="A0A380RW82"/>
<dbReference type="Gene3D" id="3.40.50.150">
    <property type="entry name" value="Vaccinia Virus protein VP39"/>
    <property type="match status" value="1"/>
</dbReference>
<accession>A0A380RW82</accession>
<dbReference type="SUPFAM" id="SSF53335">
    <property type="entry name" value="S-adenosyl-L-methionine-dependent methyltransferases"/>
    <property type="match status" value="1"/>
</dbReference>
<organism evidence="8 9">
    <name type="scientific">Fibrobacter succinogenes</name>
    <name type="common">Bacteroides succinogenes</name>
    <dbReference type="NCBI Taxonomy" id="833"/>
    <lineage>
        <taxon>Bacteria</taxon>
        <taxon>Pseudomonadati</taxon>
        <taxon>Fibrobacterota</taxon>
        <taxon>Fibrobacteria</taxon>
        <taxon>Fibrobacterales</taxon>
        <taxon>Fibrobacteraceae</taxon>
        <taxon>Fibrobacter</taxon>
    </lineage>
</organism>
<dbReference type="InterPro" id="IPR002295">
    <property type="entry name" value="N4/N6-MTase_EcoPI_Mod-like"/>
</dbReference>
<comment type="catalytic activity">
    <reaction evidence="6">
        <text>a 2'-deoxyadenosine in DNA + S-adenosyl-L-methionine = an N(6)-methyl-2'-deoxyadenosine in DNA + S-adenosyl-L-homocysteine + H(+)</text>
        <dbReference type="Rhea" id="RHEA:15197"/>
        <dbReference type="Rhea" id="RHEA-COMP:12418"/>
        <dbReference type="Rhea" id="RHEA-COMP:12419"/>
        <dbReference type="ChEBI" id="CHEBI:15378"/>
        <dbReference type="ChEBI" id="CHEBI:57856"/>
        <dbReference type="ChEBI" id="CHEBI:59789"/>
        <dbReference type="ChEBI" id="CHEBI:90615"/>
        <dbReference type="ChEBI" id="CHEBI:90616"/>
        <dbReference type="EC" id="2.1.1.72"/>
    </reaction>
</comment>
<protein>
    <recommendedName>
        <fullName evidence="2">site-specific DNA-methyltransferase (adenine-specific)</fullName>
        <ecNumber evidence="2">2.1.1.72</ecNumber>
    </recommendedName>
</protein>
<dbReference type="EC" id="2.1.1.72" evidence="2"/>
<evidence type="ECO:0000256" key="4">
    <source>
        <dbReference type="ARBA" id="ARBA00022679"/>
    </source>
</evidence>
<evidence type="ECO:0000256" key="5">
    <source>
        <dbReference type="ARBA" id="ARBA00022691"/>
    </source>
</evidence>
<keyword evidence="5" id="KW-0949">S-adenosyl-L-methionine</keyword>
<evidence type="ECO:0000259" key="7">
    <source>
        <dbReference type="Pfam" id="PF01555"/>
    </source>
</evidence>
<evidence type="ECO:0000313" key="9">
    <source>
        <dbReference type="Proteomes" id="UP000255423"/>
    </source>
</evidence>
<dbReference type="InterPro" id="IPR002052">
    <property type="entry name" value="DNA_methylase_N6_adenine_CS"/>
</dbReference>
<dbReference type="GO" id="GO:0009007">
    <property type="term" value="F:site-specific DNA-methyltransferase (adenine-specific) activity"/>
    <property type="evidence" value="ECO:0007669"/>
    <property type="project" value="UniProtKB-EC"/>
</dbReference>
<sequence>MPGGFTFLLEVFVPTLNWLGKDAVLNHHLDVPYRTLELKESFNCESGKSENKIIHGDNLEALKALLPEYEGRVKCIYIDPPYNTGEENWVYNDNVDSPKIRNWLGQVVGKEAEDLTRHDKWLCMMYPRLKLLQKLLSEDGAIFISIDDNEQANLKLMCDEIFGAGNFVSNLIWQKKFSPQNDSKWFSDNHDFIVCYAKKKYIWHPNLMERSLESDSRYKNPDNDPRGPWASTDLAVKSYTKEYDYPIITPSGRMVYPSKGRCWMTSKERMDQLIKDNRIWFGMSNDNVPRYKTFLNEVQKGIVPLSIWLYEDVGHNQSAKQELKEIFPEEHNPFDTPKPTRLIERILQIATDKNSIILDSFAGSGTTAHAVLNMNKQDGGNRKFILVEMEDYADSITAERVRRVIKGYKADKKIELYSKEMTVNDLKNASDFLEEIKCIREERREDFSSFKTEFENNTLKLYGVAKGDEEGTGGDFNFYELGPEMILDGNLNEHQSVEKIRSYIYYTETGTPIDKENVKESKHEFFLGDFDNTAYYLFYKKKEITTLDFDFLSTIQIPSERYVIYADNCVLPKDFLFEHNITFKKIPRDVRKF</sequence>
<dbReference type="Pfam" id="PF01555">
    <property type="entry name" value="N6_N4_Mtase"/>
    <property type="match status" value="1"/>
</dbReference>
<name>A0A380RW82_FIBSU</name>
<evidence type="ECO:0000313" key="8">
    <source>
        <dbReference type="EMBL" id="SUQ19823.1"/>
    </source>
</evidence>
<feature type="domain" description="DNA methylase N-4/N-6" evidence="7">
    <location>
        <begin position="73"/>
        <end position="393"/>
    </location>
</feature>
<keyword evidence="3 8" id="KW-0489">Methyltransferase</keyword>
<dbReference type="PROSITE" id="PS00092">
    <property type="entry name" value="N6_MTASE"/>
    <property type="match status" value="1"/>
</dbReference>
<dbReference type="InterPro" id="IPR029063">
    <property type="entry name" value="SAM-dependent_MTases_sf"/>
</dbReference>
<dbReference type="GO" id="GO:0008170">
    <property type="term" value="F:N-methyltransferase activity"/>
    <property type="evidence" value="ECO:0007669"/>
    <property type="project" value="InterPro"/>
</dbReference>
<evidence type="ECO:0000256" key="3">
    <source>
        <dbReference type="ARBA" id="ARBA00022603"/>
    </source>
</evidence>
<evidence type="ECO:0000256" key="1">
    <source>
        <dbReference type="ARBA" id="ARBA00006594"/>
    </source>
</evidence>
<gene>
    <name evidence="8" type="ORF">SAMN05661053_1067</name>
</gene>
<dbReference type="GO" id="GO:0032259">
    <property type="term" value="P:methylation"/>
    <property type="evidence" value="ECO:0007669"/>
    <property type="project" value="UniProtKB-KW"/>
</dbReference>
<proteinExistence type="inferred from homology"/>
<comment type="similarity">
    <text evidence="1">Belongs to the N(4)/N(6)-methyltransferase family.</text>
</comment>
<dbReference type="InterPro" id="IPR002941">
    <property type="entry name" value="DNA_methylase_N4/N6"/>
</dbReference>
<dbReference type="PRINTS" id="PR00506">
    <property type="entry name" value="D21N6MTFRASE"/>
</dbReference>
<dbReference type="GO" id="GO:0003677">
    <property type="term" value="F:DNA binding"/>
    <property type="evidence" value="ECO:0007669"/>
    <property type="project" value="InterPro"/>
</dbReference>
<reference evidence="8 9" key="1">
    <citation type="submission" date="2017-08" db="EMBL/GenBank/DDBJ databases">
        <authorList>
            <person name="de Groot N.N."/>
        </authorList>
    </citation>
    <scope>NUCLEOTIDE SEQUENCE [LARGE SCALE GENOMIC DNA]</scope>
    <source>
        <strain evidence="8 9">HM2</strain>
    </source>
</reference>